<organism evidence="4 5">
    <name type="scientific">Catellatospora bangladeshensis</name>
    <dbReference type="NCBI Taxonomy" id="310355"/>
    <lineage>
        <taxon>Bacteria</taxon>
        <taxon>Bacillati</taxon>
        <taxon>Actinomycetota</taxon>
        <taxon>Actinomycetes</taxon>
        <taxon>Micromonosporales</taxon>
        <taxon>Micromonosporaceae</taxon>
        <taxon>Catellatospora</taxon>
    </lineage>
</organism>
<evidence type="ECO:0000256" key="1">
    <source>
        <dbReference type="SAM" id="MobiDB-lite"/>
    </source>
</evidence>
<keyword evidence="2" id="KW-1133">Transmembrane helix</keyword>
<evidence type="ECO:0000313" key="4">
    <source>
        <dbReference type="EMBL" id="GIF84129.1"/>
    </source>
</evidence>
<feature type="region of interest" description="Disordered" evidence="1">
    <location>
        <begin position="37"/>
        <end position="117"/>
    </location>
</feature>
<evidence type="ECO:0000313" key="5">
    <source>
        <dbReference type="Proteomes" id="UP000601223"/>
    </source>
</evidence>
<sequence>MLMTRQHFPKALLAALAAVLLALAAAAMMLLTAGPAGARPDDRPKHRGYGTHSATPSAVPSTAPSAGPSVGPSRKDPVPSKTATGRQHDDGDDDGDHGGGGGDDELPRTGTSGPSAGATALTGLGVLLLGGGALWLASALSRRLEGTRLHAQAAGAVAALRRRPSPRPRR</sequence>
<keyword evidence="3" id="KW-0732">Signal</keyword>
<dbReference type="EMBL" id="BONF01000033">
    <property type="protein sequence ID" value="GIF84129.1"/>
    <property type="molecule type" value="Genomic_DNA"/>
</dbReference>
<dbReference type="AlphaFoldDB" id="A0A8J3JW30"/>
<protein>
    <recommendedName>
        <fullName evidence="6">LPXTG cell wall anchor domain-containing protein</fullName>
    </recommendedName>
</protein>
<name>A0A8J3JW30_9ACTN</name>
<feature type="chain" id="PRO_5035310266" description="LPXTG cell wall anchor domain-containing protein" evidence="3">
    <location>
        <begin position="39"/>
        <end position="170"/>
    </location>
</feature>
<feature type="signal peptide" evidence="3">
    <location>
        <begin position="1"/>
        <end position="38"/>
    </location>
</feature>
<evidence type="ECO:0008006" key="6">
    <source>
        <dbReference type="Google" id="ProtNLM"/>
    </source>
</evidence>
<accession>A0A8J3JW30</accession>
<proteinExistence type="predicted"/>
<evidence type="ECO:0000256" key="2">
    <source>
        <dbReference type="SAM" id="Phobius"/>
    </source>
</evidence>
<feature type="transmembrane region" description="Helical" evidence="2">
    <location>
        <begin position="116"/>
        <end position="140"/>
    </location>
</feature>
<gene>
    <name evidence="4" type="ORF">Cba03nite_54780</name>
</gene>
<dbReference type="Proteomes" id="UP000601223">
    <property type="component" value="Unassembled WGS sequence"/>
</dbReference>
<comment type="caution">
    <text evidence="4">The sequence shown here is derived from an EMBL/GenBank/DDBJ whole genome shotgun (WGS) entry which is preliminary data.</text>
</comment>
<keyword evidence="2" id="KW-0472">Membrane</keyword>
<reference evidence="4 5" key="1">
    <citation type="submission" date="2021-01" db="EMBL/GenBank/DDBJ databases">
        <title>Whole genome shotgun sequence of Catellatospora bangladeshensis NBRC 107357.</title>
        <authorList>
            <person name="Komaki H."/>
            <person name="Tamura T."/>
        </authorList>
    </citation>
    <scope>NUCLEOTIDE SEQUENCE [LARGE SCALE GENOMIC DNA]</scope>
    <source>
        <strain evidence="4 5">NBRC 107357</strain>
    </source>
</reference>
<keyword evidence="2" id="KW-0812">Transmembrane</keyword>
<evidence type="ECO:0000256" key="3">
    <source>
        <dbReference type="SAM" id="SignalP"/>
    </source>
</evidence>
<feature type="compositionally biased region" description="Polar residues" evidence="1">
    <location>
        <begin position="52"/>
        <end position="64"/>
    </location>
</feature>
<keyword evidence="5" id="KW-1185">Reference proteome</keyword>